<sequence length="69" mass="8147">MKNSNLILLSFKTIITKRGFYINKKINKLKIKKPARECGLRRDTSLYIFISRLYHVSTKIRNGEFKNGK</sequence>
<proteinExistence type="predicted"/>
<gene>
    <name evidence="1" type="ORF">B8W88_06945</name>
</gene>
<evidence type="ECO:0000313" key="2">
    <source>
        <dbReference type="Proteomes" id="UP000215635"/>
    </source>
</evidence>
<reference evidence="1 2" key="1">
    <citation type="submission" date="2017-04" db="EMBL/GenBank/DDBJ databases">
        <title>Kefir bacterial isolates.</title>
        <authorList>
            <person name="Kim Y."/>
            <person name="Blasche S."/>
            <person name="Patil K.R."/>
        </authorList>
    </citation>
    <scope>NUCLEOTIDE SEQUENCE [LARGE SCALE GENOMIC DNA]</scope>
    <source>
        <strain evidence="1 2">OG2</strain>
    </source>
</reference>
<dbReference type="AlphaFoldDB" id="A0AAP8A998"/>
<evidence type="ECO:0000313" key="1">
    <source>
        <dbReference type="EMBL" id="PAK88979.1"/>
    </source>
</evidence>
<comment type="caution">
    <text evidence="1">The sequence shown here is derived from an EMBL/GenBank/DDBJ whole genome shotgun (WGS) entry which is preliminary data.</text>
</comment>
<name>A0AAP8A998_9LACT</name>
<protein>
    <submittedName>
        <fullName evidence="1">Uncharacterized protein</fullName>
    </submittedName>
</protein>
<dbReference type="Proteomes" id="UP000215635">
    <property type="component" value="Unassembled WGS sequence"/>
</dbReference>
<organism evidence="1 2">
    <name type="scientific">Lactococcus lactis</name>
    <dbReference type="NCBI Taxonomy" id="1358"/>
    <lineage>
        <taxon>Bacteria</taxon>
        <taxon>Bacillati</taxon>
        <taxon>Bacillota</taxon>
        <taxon>Bacilli</taxon>
        <taxon>Lactobacillales</taxon>
        <taxon>Streptococcaceae</taxon>
        <taxon>Lactococcus</taxon>
    </lineage>
</organism>
<dbReference type="EMBL" id="NCWV01000007">
    <property type="protein sequence ID" value="PAK88979.1"/>
    <property type="molecule type" value="Genomic_DNA"/>
</dbReference>
<accession>A0AAP8A998</accession>